<sequence>MINSFLSDQLGTNYAPTPAETLLLRQELSASRKRVLNIEKETSQAQGRLSDLNRQRDAVEAELRGLQAILSPARRLIPEILQEIFTRCLPTDRNPVMSSKEGPLLLGRICQVWRGVAYSTPALWSSIHIAIPSDSFYAYTCSHSVWNKAIVDWLSLSGTCPLSISLSVPEGDYLGSSTALDSTVAFYLKSISSFLPRCQSICFLCPTNGPWNILLDKCATSPNPLLKHIHFDLGSGNGNPATIGDVMKTSPMFSSPMLESVILSHYGPRAIHLPIRWGQLTLLKLFDKPGFWDSHTALSIRDALLLLSWCQSLVFCAIPLSETNSSLPDSHAERAPTIVSLPQLVGFSVQCDIDPKLFYLNLSAPSLRYLQHHQHQSQSLDAYMNGEDRALYLSLGPFIRRVVQPVEEFEIISTTSLPLQTLFNA</sequence>
<comment type="caution">
    <text evidence="2">The sequence shown here is derived from an EMBL/GenBank/DDBJ whole genome shotgun (WGS) entry which is preliminary data.</text>
</comment>
<evidence type="ECO:0008006" key="4">
    <source>
        <dbReference type="Google" id="ProtNLM"/>
    </source>
</evidence>
<evidence type="ECO:0000313" key="2">
    <source>
        <dbReference type="EMBL" id="KAJ3569023.1"/>
    </source>
</evidence>
<feature type="coiled-coil region" evidence="1">
    <location>
        <begin position="35"/>
        <end position="69"/>
    </location>
</feature>
<dbReference type="Proteomes" id="UP001213000">
    <property type="component" value="Unassembled WGS sequence"/>
</dbReference>
<proteinExistence type="predicted"/>
<gene>
    <name evidence="2" type="ORF">NP233_g5329</name>
</gene>
<name>A0AAD5VWR2_9AGAR</name>
<keyword evidence="3" id="KW-1185">Reference proteome</keyword>
<reference evidence="2" key="1">
    <citation type="submission" date="2022-07" db="EMBL/GenBank/DDBJ databases">
        <title>Genome Sequence of Leucocoprinus birnbaumii.</title>
        <authorList>
            <person name="Buettner E."/>
        </authorList>
    </citation>
    <scope>NUCLEOTIDE SEQUENCE</scope>
    <source>
        <strain evidence="2">VT141</strain>
    </source>
</reference>
<accession>A0AAD5VWR2</accession>
<evidence type="ECO:0000313" key="3">
    <source>
        <dbReference type="Proteomes" id="UP001213000"/>
    </source>
</evidence>
<dbReference type="AlphaFoldDB" id="A0AAD5VWR2"/>
<keyword evidence="1" id="KW-0175">Coiled coil</keyword>
<protein>
    <recommendedName>
        <fullName evidence="4">F-box domain-containing protein</fullName>
    </recommendedName>
</protein>
<organism evidence="2 3">
    <name type="scientific">Leucocoprinus birnbaumii</name>
    <dbReference type="NCBI Taxonomy" id="56174"/>
    <lineage>
        <taxon>Eukaryota</taxon>
        <taxon>Fungi</taxon>
        <taxon>Dikarya</taxon>
        <taxon>Basidiomycota</taxon>
        <taxon>Agaricomycotina</taxon>
        <taxon>Agaricomycetes</taxon>
        <taxon>Agaricomycetidae</taxon>
        <taxon>Agaricales</taxon>
        <taxon>Agaricineae</taxon>
        <taxon>Agaricaceae</taxon>
        <taxon>Leucocoprinus</taxon>
    </lineage>
</organism>
<dbReference type="EMBL" id="JANIEX010000311">
    <property type="protein sequence ID" value="KAJ3569023.1"/>
    <property type="molecule type" value="Genomic_DNA"/>
</dbReference>
<evidence type="ECO:0000256" key="1">
    <source>
        <dbReference type="SAM" id="Coils"/>
    </source>
</evidence>